<comment type="caution">
    <text evidence="1">The sequence shown here is derived from an EMBL/GenBank/DDBJ whole genome shotgun (WGS) entry which is preliminary data.</text>
</comment>
<evidence type="ECO:0000313" key="2">
    <source>
        <dbReference type="Proteomes" id="UP000298493"/>
    </source>
</evidence>
<protein>
    <submittedName>
        <fullName evidence="1">LYR motif-containing protein 5A</fullName>
    </submittedName>
</protein>
<dbReference type="STRING" id="86259.A0A4Z1NKD3"/>
<dbReference type="AlphaFoldDB" id="A0A4Z1NKD3"/>
<name>A0A4Z1NKD3_9PEZI</name>
<dbReference type="Proteomes" id="UP000298493">
    <property type="component" value="Unassembled WGS sequence"/>
</dbReference>
<dbReference type="OrthoDB" id="10258445at2759"/>
<dbReference type="GO" id="GO:0022904">
    <property type="term" value="P:respiratory electron transport chain"/>
    <property type="evidence" value="ECO:0007669"/>
    <property type="project" value="TreeGrafter"/>
</dbReference>
<organism evidence="1 2">
    <name type="scientific">Venturia nashicola</name>
    <dbReference type="NCBI Taxonomy" id="86259"/>
    <lineage>
        <taxon>Eukaryota</taxon>
        <taxon>Fungi</taxon>
        <taxon>Dikarya</taxon>
        <taxon>Ascomycota</taxon>
        <taxon>Pezizomycotina</taxon>
        <taxon>Dothideomycetes</taxon>
        <taxon>Pleosporomycetidae</taxon>
        <taxon>Venturiales</taxon>
        <taxon>Venturiaceae</taxon>
        <taxon>Venturia</taxon>
    </lineage>
</organism>
<reference evidence="1 2" key="1">
    <citation type="submission" date="2019-04" db="EMBL/GenBank/DDBJ databases">
        <title>High contiguity whole genome sequence and gene annotation resource for two Venturia nashicola isolates.</title>
        <authorList>
            <person name="Prokchorchik M."/>
            <person name="Won K."/>
            <person name="Lee Y."/>
            <person name="Choi E.D."/>
            <person name="Segonzac C."/>
            <person name="Sohn K.H."/>
        </authorList>
    </citation>
    <scope>NUCLEOTIDE SEQUENCE [LARGE SCALE GENOMIC DNA]</scope>
    <source>
        <strain evidence="1 2">PRI2</strain>
    </source>
</reference>
<dbReference type="InterPro" id="IPR052000">
    <property type="entry name" value="ETFRF1"/>
</dbReference>
<sequence length="70" mass="8246">MPPPTSPLRHQVLHIYKSLLFLIRDYPLGYSHARPRLYKAFKSQSHIEDEEKIREGIKRAEFVGKEIEAL</sequence>
<evidence type="ECO:0000313" key="1">
    <source>
        <dbReference type="EMBL" id="TID14292.1"/>
    </source>
</evidence>
<dbReference type="GO" id="GO:0090324">
    <property type="term" value="P:negative regulation of oxidative phosphorylation"/>
    <property type="evidence" value="ECO:0007669"/>
    <property type="project" value="InterPro"/>
</dbReference>
<dbReference type="PANTHER" id="PTHR21024">
    <property type="entry name" value="GROWTH HORMONE-INDUCIBLE SOLUBLE PROTEIN-RELATED"/>
    <property type="match status" value="1"/>
</dbReference>
<dbReference type="EMBL" id="SNSC02000023">
    <property type="protein sequence ID" value="TID14292.1"/>
    <property type="molecule type" value="Genomic_DNA"/>
</dbReference>
<proteinExistence type="predicted"/>
<dbReference type="Pfam" id="PF13233">
    <property type="entry name" value="Complex1_LYR_2"/>
    <property type="match status" value="1"/>
</dbReference>
<keyword evidence="2" id="KW-1185">Reference proteome</keyword>
<accession>A0A4Z1NKD3</accession>
<dbReference type="GO" id="GO:0005739">
    <property type="term" value="C:mitochondrion"/>
    <property type="evidence" value="ECO:0007669"/>
    <property type="project" value="TreeGrafter"/>
</dbReference>
<dbReference type="PANTHER" id="PTHR21024:SF0">
    <property type="entry name" value="ELECTRON TRANSFER FLAVOPROTEIN REGULATORY FACTOR 1"/>
    <property type="match status" value="1"/>
</dbReference>
<gene>
    <name evidence="1" type="ORF">E6O75_ATG09371</name>
</gene>